<sequence>MRVSDSRNFALRDFSEVRLYRSIRQAVRRPTSGNPPAAASAASETPDPIGDGDVGGGQKIEAQAREV</sequence>
<reference evidence="2" key="1">
    <citation type="submission" date="2020-02" db="EMBL/GenBank/DDBJ databases">
        <authorList>
            <person name="Meier V. D."/>
        </authorList>
    </citation>
    <scope>NUCLEOTIDE SEQUENCE</scope>
    <source>
        <strain evidence="2">AVDCRST_MAG55</strain>
    </source>
</reference>
<evidence type="ECO:0000256" key="1">
    <source>
        <dbReference type="SAM" id="MobiDB-lite"/>
    </source>
</evidence>
<dbReference type="EMBL" id="CADCUZ010000037">
    <property type="protein sequence ID" value="CAA9405318.1"/>
    <property type="molecule type" value="Genomic_DNA"/>
</dbReference>
<protein>
    <submittedName>
        <fullName evidence="2">Uncharacterized protein</fullName>
    </submittedName>
</protein>
<proteinExistence type="predicted"/>
<organism evidence="2">
    <name type="scientific">uncultured Rubrobacteraceae bacterium</name>
    <dbReference type="NCBI Taxonomy" id="349277"/>
    <lineage>
        <taxon>Bacteria</taxon>
        <taxon>Bacillati</taxon>
        <taxon>Actinomycetota</taxon>
        <taxon>Rubrobacteria</taxon>
        <taxon>Rubrobacterales</taxon>
        <taxon>Rubrobacteraceae</taxon>
        <taxon>environmental samples</taxon>
    </lineage>
</organism>
<evidence type="ECO:0000313" key="2">
    <source>
        <dbReference type="EMBL" id="CAA9405318.1"/>
    </source>
</evidence>
<accession>A0A6J4P5J4</accession>
<feature type="region of interest" description="Disordered" evidence="1">
    <location>
        <begin position="26"/>
        <end position="67"/>
    </location>
</feature>
<gene>
    <name evidence="2" type="ORF">AVDCRST_MAG55-894</name>
</gene>
<dbReference type="AlphaFoldDB" id="A0A6J4P5J4"/>
<name>A0A6J4P5J4_9ACTN</name>